<accession>A0A0K0L9I7</accession>
<sequence>MELDIRQPNPPFDTIRIADISDDMSNVCLITCKEAPPGAVRLVYPDEGQATFGMPGDIVHQELLVEDKMHANFLIMALEKAIELGWLK</sequence>
<reference evidence="2" key="1">
    <citation type="submission" date="2014-08" db="EMBL/GenBank/DDBJ databases">
        <authorList>
            <person name="Gozdek A."/>
            <person name="Dabrowski K."/>
            <person name="Lobocka M."/>
        </authorList>
    </citation>
    <scope>NUCLEOTIDE SEQUENCE [LARGE SCALE GENOMIC DNA]</scope>
</reference>
<dbReference type="GeneID" id="26632665"/>
<dbReference type="Proteomes" id="UP000203203">
    <property type="component" value="Segment"/>
</dbReference>
<evidence type="ECO:0000313" key="1">
    <source>
        <dbReference type="EMBL" id="AIW01791.1"/>
    </source>
</evidence>
<keyword evidence="2" id="KW-1185">Reference proteome</keyword>
<proteinExistence type="predicted"/>
<dbReference type="EMBL" id="KM434186">
    <property type="protein sequence ID" value="AIW01791.1"/>
    <property type="molecule type" value="Genomic_DNA"/>
</dbReference>
<protein>
    <submittedName>
        <fullName evidence="1">Uncharacterized protein</fullName>
    </submittedName>
</protein>
<name>A0A0K0L9I7_9CAUD</name>
<evidence type="ECO:0000313" key="2">
    <source>
        <dbReference type="Proteomes" id="UP000203203"/>
    </source>
</evidence>
<gene>
    <name evidence="1" type="ORF">vB_PaeM_PS2400089</name>
</gene>
<dbReference type="RefSeq" id="YP_009206051.1">
    <property type="nucleotide sequence ID" value="NC_028882.1"/>
</dbReference>
<organism evidence="1 2">
    <name type="scientific">Pseudomonas phage vB_PaeM_PS24</name>
    <dbReference type="NCBI Taxonomy" id="1542092"/>
    <lineage>
        <taxon>Viruses</taxon>
        <taxon>Duplodnaviria</taxon>
        <taxon>Heunggongvirae</taxon>
        <taxon>Uroviricota</taxon>
        <taxon>Caudoviricetes</taxon>
        <taxon>Vandenendeviridae</taxon>
        <taxon>Nankokuvirus</taxon>
        <taxon>Nankokuvirus PS24</taxon>
    </lineage>
</organism>
<dbReference type="KEGG" id="vg:26632665"/>